<protein>
    <submittedName>
        <fullName evidence="2">Uncharacterized protein</fullName>
    </submittedName>
</protein>
<dbReference type="RefSeq" id="WP_267902650.1">
    <property type="nucleotide sequence ID" value="NZ_BAABKY010000006.1"/>
</dbReference>
<evidence type="ECO:0000256" key="1">
    <source>
        <dbReference type="SAM" id="Phobius"/>
    </source>
</evidence>
<proteinExistence type="predicted"/>
<reference evidence="3" key="1">
    <citation type="journal article" date="2019" name="Int. J. Syst. Evol. Microbiol.">
        <title>The Global Catalogue of Microorganisms (GCM) 10K type strain sequencing project: providing services to taxonomists for standard genome sequencing and annotation.</title>
        <authorList>
            <consortium name="The Broad Institute Genomics Platform"/>
            <consortium name="The Broad Institute Genome Sequencing Center for Infectious Disease"/>
            <person name="Wu L."/>
            <person name="Ma J."/>
        </authorList>
    </citation>
    <scope>NUCLEOTIDE SEQUENCE [LARGE SCALE GENOMIC DNA]</scope>
    <source>
        <strain evidence="3">JCM 19212</strain>
    </source>
</reference>
<dbReference type="Proteomes" id="UP001501083">
    <property type="component" value="Unassembled WGS sequence"/>
</dbReference>
<feature type="transmembrane region" description="Helical" evidence="1">
    <location>
        <begin position="21"/>
        <end position="42"/>
    </location>
</feature>
<keyword evidence="3" id="KW-1185">Reference proteome</keyword>
<evidence type="ECO:0000313" key="2">
    <source>
        <dbReference type="EMBL" id="GAA5083233.1"/>
    </source>
</evidence>
<organism evidence="2 3">
    <name type="scientific">Lysobacter panacisoli</name>
    <dbReference type="NCBI Taxonomy" id="1255263"/>
    <lineage>
        <taxon>Bacteria</taxon>
        <taxon>Pseudomonadati</taxon>
        <taxon>Pseudomonadota</taxon>
        <taxon>Gammaproteobacteria</taxon>
        <taxon>Lysobacterales</taxon>
        <taxon>Lysobacteraceae</taxon>
        <taxon>Lysobacter</taxon>
    </lineage>
</organism>
<dbReference type="EMBL" id="BAABKY010000006">
    <property type="protein sequence ID" value="GAA5083233.1"/>
    <property type="molecule type" value="Genomic_DNA"/>
</dbReference>
<evidence type="ECO:0000313" key="3">
    <source>
        <dbReference type="Proteomes" id="UP001501083"/>
    </source>
</evidence>
<name>A0ABP9LVR8_9GAMM</name>
<keyword evidence="1" id="KW-0472">Membrane</keyword>
<keyword evidence="1" id="KW-0812">Transmembrane</keyword>
<accession>A0ABP9LVR8</accession>
<keyword evidence="1" id="KW-1133">Transmembrane helix</keyword>
<gene>
    <name evidence="2" type="ORF">GCM10025759_35970</name>
</gene>
<comment type="caution">
    <text evidence="2">The sequence shown here is derived from an EMBL/GenBank/DDBJ whole genome shotgun (WGS) entry which is preliminary data.</text>
</comment>
<sequence length="44" mass="4861">MNQPDHNTDNFAARRKAARRTALWIAAIAVAIYVVFIFSGVVGK</sequence>